<dbReference type="InterPro" id="IPR018584">
    <property type="entry name" value="GT87"/>
</dbReference>
<evidence type="ECO:0000256" key="2">
    <source>
        <dbReference type="ARBA" id="ARBA00022475"/>
    </source>
</evidence>
<evidence type="ECO:0000313" key="10">
    <source>
        <dbReference type="Proteomes" id="UP000008210"/>
    </source>
</evidence>
<keyword evidence="2" id="KW-1003">Cell membrane</keyword>
<comment type="similarity">
    <text evidence="7">Belongs to the glycosyltransferase 87 family.</text>
</comment>
<keyword evidence="5 8" id="KW-1133">Transmembrane helix</keyword>
<evidence type="ECO:0000256" key="5">
    <source>
        <dbReference type="ARBA" id="ARBA00022989"/>
    </source>
</evidence>
<dbReference type="EMBL" id="AM260479">
    <property type="protein sequence ID" value="CAJ91872.1"/>
    <property type="molecule type" value="Genomic_DNA"/>
</dbReference>
<accession>Q0KDP9</accession>
<evidence type="ECO:0000256" key="3">
    <source>
        <dbReference type="ARBA" id="ARBA00022679"/>
    </source>
</evidence>
<keyword evidence="10" id="KW-1185">Reference proteome</keyword>
<feature type="transmembrane region" description="Helical" evidence="8">
    <location>
        <begin position="278"/>
        <end position="298"/>
    </location>
</feature>
<sequence length="401" mass="43668">MSRHWLDLERLRAYSVAVLIIYGALIVAWAFKTRGFTTDSLGRPGVDFSAFWSASYLVMKGQAAKVYDYETLRHVIAAFGAVRGEGKFFLPWVYPPTFLLFVMPLSLLPFAASYLLFIGSTAVVYITAVLRILAFPGVPRHVVWLPVLAFPGIHEAALIGQNSLLTAGMAAWALIQLRTRPVLAGVLIGLLSVKPQLAALLPVALVVDRAWKAFFTAAATAAAIAACSIALWGWETVPAFLESGTLFRQIVLEQGEIGWRHCPTVFAMMRRAGASVTVAYLAHGLGAVFAIWVLVRAWRGRSSTALRIAALAASTVMVSPYLWYYELTWVGLAIAGLAVEGVKHGWMKGERELLVVAWLLPFALSMNQAGHLPPAGPLVTLLLLMAILRRARAGERFAPGK</sequence>
<feature type="transmembrane region" description="Helical" evidence="8">
    <location>
        <begin position="12"/>
        <end position="31"/>
    </location>
</feature>
<protein>
    <submittedName>
        <fullName evidence="9">Hypothetical membrane protein</fullName>
    </submittedName>
</protein>
<gene>
    <name evidence="9" type="ordered locus">H16_A0724</name>
</gene>
<keyword evidence="3" id="KW-0808">Transferase</keyword>
<evidence type="ECO:0000256" key="8">
    <source>
        <dbReference type="SAM" id="Phobius"/>
    </source>
</evidence>
<proteinExistence type="inferred from homology"/>
<evidence type="ECO:0000256" key="6">
    <source>
        <dbReference type="ARBA" id="ARBA00023136"/>
    </source>
</evidence>
<feature type="transmembrane region" description="Helical" evidence="8">
    <location>
        <begin position="114"/>
        <end position="135"/>
    </location>
</feature>
<dbReference type="GO" id="GO:0016758">
    <property type="term" value="F:hexosyltransferase activity"/>
    <property type="evidence" value="ECO:0007669"/>
    <property type="project" value="InterPro"/>
</dbReference>
<evidence type="ECO:0000256" key="4">
    <source>
        <dbReference type="ARBA" id="ARBA00022692"/>
    </source>
</evidence>
<dbReference type="Proteomes" id="UP000008210">
    <property type="component" value="Chromosome 1"/>
</dbReference>
<feature type="transmembrane region" description="Helical" evidence="8">
    <location>
        <begin position="214"/>
        <end position="234"/>
    </location>
</feature>
<feature type="transmembrane region" description="Helical" evidence="8">
    <location>
        <begin position="88"/>
        <end position="108"/>
    </location>
</feature>
<dbReference type="Pfam" id="PF09594">
    <property type="entry name" value="GT87"/>
    <property type="match status" value="1"/>
</dbReference>
<evidence type="ECO:0000256" key="7">
    <source>
        <dbReference type="ARBA" id="ARBA00024033"/>
    </source>
</evidence>
<dbReference type="eggNOG" id="ENOG502Z9HB">
    <property type="taxonomic scope" value="Bacteria"/>
</dbReference>
<dbReference type="PATRIC" id="fig|381666.6.peg.1095"/>
<feature type="transmembrane region" description="Helical" evidence="8">
    <location>
        <begin position="375"/>
        <end position="391"/>
    </location>
</feature>
<dbReference type="AlphaFoldDB" id="Q0KDP9"/>
<dbReference type="KEGG" id="reh:H16_A0724"/>
<comment type="subcellular location">
    <subcellularLocation>
        <location evidence="1">Cell membrane</location>
        <topology evidence="1">Multi-pass membrane protein</topology>
    </subcellularLocation>
</comment>
<evidence type="ECO:0000256" key="1">
    <source>
        <dbReference type="ARBA" id="ARBA00004651"/>
    </source>
</evidence>
<dbReference type="HOGENOM" id="CLU_037296_1_0_4"/>
<keyword evidence="4 8" id="KW-0812">Transmembrane</keyword>
<reference evidence="9 10" key="1">
    <citation type="journal article" date="2006" name="Nat. Biotechnol.">
        <title>Genome sequence of the bioplastic-producing 'Knallgas' bacterium Ralstonia eutropha H16.</title>
        <authorList>
            <person name="Pohlmann A."/>
            <person name="Fricke W.F."/>
            <person name="Reinecke F."/>
            <person name="Kusian B."/>
            <person name="Liesegang H."/>
            <person name="Cramm R."/>
            <person name="Eitinger T."/>
            <person name="Ewering C."/>
            <person name="Potter M."/>
            <person name="Schwartz E."/>
            <person name="Strittmatter A."/>
            <person name="Voss I."/>
            <person name="Gottschalk G."/>
            <person name="Steinbuechel A."/>
            <person name="Friedrich B."/>
            <person name="Bowien B."/>
        </authorList>
    </citation>
    <scope>NUCLEOTIDE SEQUENCE [LARGE SCALE GENOMIC DNA]</scope>
    <source>
        <strain evidence="10">ATCC 17699 / DSM 428 / KCTC 22496 / NCIMB 10442 / H16 / Stanier 337</strain>
    </source>
</reference>
<keyword evidence="6 8" id="KW-0472">Membrane</keyword>
<feature type="transmembrane region" description="Helical" evidence="8">
    <location>
        <begin position="181"/>
        <end position="207"/>
    </location>
</feature>
<organism evidence="9 10">
    <name type="scientific">Cupriavidus necator (strain ATCC 17699 / DSM 428 / KCTC 22496 / NCIMB 10442 / H16 / Stanier 337)</name>
    <name type="common">Ralstonia eutropha</name>
    <dbReference type="NCBI Taxonomy" id="381666"/>
    <lineage>
        <taxon>Bacteria</taxon>
        <taxon>Pseudomonadati</taxon>
        <taxon>Pseudomonadota</taxon>
        <taxon>Betaproteobacteria</taxon>
        <taxon>Burkholderiales</taxon>
        <taxon>Burkholderiaceae</taxon>
        <taxon>Cupriavidus</taxon>
    </lineage>
</organism>
<dbReference type="GO" id="GO:0005886">
    <property type="term" value="C:plasma membrane"/>
    <property type="evidence" value="ECO:0007669"/>
    <property type="project" value="UniProtKB-SubCell"/>
</dbReference>
<evidence type="ECO:0000313" key="9">
    <source>
        <dbReference type="EMBL" id="CAJ91872.1"/>
    </source>
</evidence>
<dbReference type="STRING" id="381666.H16_A0724"/>
<name>Q0KDP9_CUPNH</name>